<comment type="caution">
    <text evidence="2">The sequence shown here is derived from an EMBL/GenBank/DDBJ whole genome shotgun (WGS) entry which is preliminary data.</text>
</comment>
<proteinExistence type="predicted"/>
<feature type="region of interest" description="Disordered" evidence="1">
    <location>
        <begin position="1"/>
        <end position="208"/>
    </location>
</feature>
<gene>
    <name evidence="2" type="ORF">PRZ48_006270</name>
</gene>
<feature type="compositionally biased region" description="Polar residues" evidence="1">
    <location>
        <begin position="15"/>
        <end position="32"/>
    </location>
</feature>
<evidence type="ECO:0000313" key="2">
    <source>
        <dbReference type="EMBL" id="KAK4502844.1"/>
    </source>
</evidence>
<evidence type="ECO:0000256" key="1">
    <source>
        <dbReference type="SAM" id="MobiDB-lite"/>
    </source>
</evidence>
<name>A0ABR0ENB4_ZASCE</name>
<reference evidence="2 3" key="1">
    <citation type="journal article" date="2023" name="G3 (Bethesda)">
        <title>A chromosome-level genome assembly of Zasmidium syzygii isolated from banana leaves.</title>
        <authorList>
            <person name="van Westerhoven A.C."/>
            <person name="Mehrabi R."/>
            <person name="Talebi R."/>
            <person name="Steentjes M.B.F."/>
            <person name="Corcolon B."/>
            <person name="Chong P.A."/>
            <person name="Kema G.H.J."/>
            <person name="Seidl M.F."/>
        </authorList>
    </citation>
    <scope>NUCLEOTIDE SEQUENCE [LARGE SCALE GENOMIC DNA]</scope>
    <source>
        <strain evidence="2 3">P124</strain>
    </source>
</reference>
<sequence>MSSGPEVTAAMDRSVTASPNGGRQASLSNASESLPPWEQRNVAQVPYMAPDSPPLTQAEQQALPSLWATRENGLHGRSKSYTGHHEQENIIQQHGVRTPLTAPPTKTSPPPMPYETARIIPGPKSAPNLPAFTKGPPSPPDSARLSVSSTSKSASPHHSPRLGSKPSITAMPGTMSARDRSPPRHRSHSSQDYSAKQQQEHMPIGQRFKSVMRDIFRRDPVDETNFERIEDRHWADE</sequence>
<dbReference type="Proteomes" id="UP001305779">
    <property type="component" value="Unassembled WGS sequence"/>
</dbReference>
<protein>
    <submittedName>
        <fullName evidence="2">Uncharacterized protein</fullName>
    </submittedName>
</protein>
<dbReference type="EMBL" id="JAXOVC010000004">
    <property type="protein sequence ID" value="KAK4502844.1"/>
    <property type="molecule type" value="Genomic_DNA"/>
</dbReference>
<feature type="compositionally biased region" description="Low complexity" evidence="1">
    <location>
        <begin position="142"/>
        <end position="157"/>
    </location>
</feature>
<accession>A0ABR0ENB4</accession>
<feature type="compositionally biased region" description="Polar residues" evidence="1">
    <location>
        <begin position="54"/>
        <end position="63"/>
    </location>
</feature>
<feature type="region of interest" description="Disordered" evidence="1">
    <location>
        <begin position="218"/>
        <end position="237"/>
    </location>
</feature>
<organism evidence="2 3">
    <name type="scientific">Zasmidium cellare</name>
    <name type="common">Wine cellar mold</name>
    <name type="synonym">Racodium cellare</name>
    <dbReference type="NCBI Taxonomy" id="395010"/>
    <lineage>
        <taxon>Eukaryota</taxon>
        <taxon>Fungi</taxon>
        <taxon>Dikarya</taxon>
        <taxon>Ascomycota</taxon>
        <taxon>Pezizomycotina</taxon>
        <taxon>Dothideomycetes</taxon>
        <taxon>Dothideomycetidae</taxon>
        <taxon>Mycosphaerellales</taxon>
        <taxon>Mycosphaerellaceae</taxon>
        <taxon>Zasmidium</taxon>
    </lineage>
</organism>
<evidence type="ECO:0000313" key="3">
    <source>
        <dbReference type="Proteomes" id="UP001305779"/>
    </source>
</evidence>
<keyword evidence="3" id="KW-1185">Reference proteome</keyword>